<accession>A0ABT9ZY26</accession>
<keyword evidence="3" id="KW-0694">RNA-binding</keyword>
<evidence type="ECO:0000313" key="7">
    <source>
        <dbReference type="Proteomes" id="UP001230005"/>
    </source>
</evidence>
<sequence>MSSITFTWTVQPSEDGQLLRNYLREEKRISRRALADIKYKGGKITVNDQEVTVRYVVATGDVVTINFPEEKVSEWIKPTMLPLDIVFEDDHLLVLNKPPYLPTIPSKGINEESLAGAVIHYYQENGIRSTFHAINRLDKNTSGLLMIGKHRHIHDLFVKEHVKKNVRRTYLALVHGEVMDSSGTIDAPIGRKEGSIIERTVTDAVDGQSAVTHFEVVERYRGATLVQLKLETGRTHQIRVHLSHKGHPIIGDTLYGGREDGIDRQALHSSVLEFTHPLTDEVHILRRPLPKDMERLVEKWRNNLA</sequence>
<keyword evidence="4 6" id="KW-0413">Isomerase</keyword>
<dbReference type="CDD" id="cd02869">
    <property type="entry name" value="PseudoU_synth_RluA_like"/>
    <property type="match status" value="1"/>
</dbReference>
<dbReference type="InterPro" id="IPR006224">
    <property type="entry name" value="PsdUridine_synth_RluA-like_CS"/>
</dbReference>
<dbReference type="InterPro" id="IPR020103">
    <property type="entry name" value="PsdUridine_synth_cat_dom_sf"/>
</dbReference>
<comment type="catalytic activity">
    <reaction evidence="1 4">
        <text>a uridine in RNA = a pseudouridine in RNA</text>
        <dbReference type="Rhea" id="RHEA:48348"/>
        <dbReference type="Rhea" id="RHEA-COMP:12068"/>
        <dbReference type="Rhea" id="RHEA-COMP:12069"/>
        <dbReference type="ChEBI" id="CHEBI:65314"/>
        <dbReference type="ChEBI" id="CHEBI:65315"/>
    </reaction>
</comment>
<organism evidence="6 7">
    <name type="scientific">Evansella vedderi</name>
    <dbReference type="NCBI Taxonomy" id="38282"/>
    <lineage>
        <taxon>Bacteria</taxon>
        <taxon>Bacillati</taxon>
        <taxon>Bacillota</taxon>
        <taxon>Bacilli</taxon>
        <taxon>Bacillales</taxon>
        <taxon>Bacillaceae</taxon>
        <taxon>Evansella</taxon>
    </lineage>
</organism>
<evidence type="ECO:0000256" key="4">
    <source>
        <dbReference type="RuleBase" id="RU362028"/>
    </source>
</evidence>
<feature type="domain" description="Pseudouridine synthase RsuA/RluA-like" evidence="5">
    <location>
        <begin position="91"/>
        <end position="244"/>
    </location>
</feature>
<comment type="caution">
    <text evidence="6">The sequence shown here is derived from an EMBL/GenBank/DDBJ whole genome shotgun (WGS) entry which is preliminary data.</text>
</comment>
<dbReference type="PANTHER" id="PTHR21600:SF35">
    <property type="entry name" value="PSEUDOURIDINE SYNTHASE"/>
    <property type="match status" value="1"/>
</dbReference>
<dbReference type="EMBL" id="JAUSUG010000010">
    <property type="protein sequence ID" value="MDQ0255383.1"/>
    <property type="molecule type" value="Genomic_DNA"/>
</dbReference>
<evidence type="ECO:0000259" key="5">
    <source>
        <dbReference type="Pfam" id="PF00849"/>
    </source>
</evidence>
<dbReference type="SUPFAM" id="SSF55174">
    <property type="entry name" value="Alpha-L RNA-binding motif"/>
    <property type="match status" value="1"/>
</dbReference>
<dbReference type="Pfam" id="PF00849">
    <property type="entry name" value="PseudoU_synth_2"/>
    <property type="match status" value="1"/>
</dbReference>
<dbReference type="PROSITE" id="PS01129">
    <property type="entry name" value="PSI_RLU"/>
    <property type="match status" value="1"/>
</dbReference>
<dbReference type="CDD" id="cd00165">
    <property type="entry name" value="S4"/>
    <property type="match status" value="1"/>
</dbReference>
<dbReference type="GO" id="GO:0160140">
    <property type="term" value="F:23S rRNA pseudouridine(1911/1915/1917) synthase activity"/>
    <property type="evidence" value="ECO:0007669"/>
    <property type="project" value="UniProtKB-EC"/>
</dbReference>
<dbReference type="InterPro" id="IPR050188">
    <property type="entry name" value="RluA_PseudoU_synthase"/>
</dbReference>
<proteinExistence type="inferred from homology"/>
<dbReference type="Proteomes" id="UP001230005">
    <property type="component" value="Unassembled WGS sequence"/>
</dbReference>
<dbReference type="PANTHER" id="PTHR21600">
    <property type="entry name" value="MITOCHONDRIAL RNA PSEUDOURIDINE SYNTHASE"/>
    <property type="match status" value="1"/>
</dbReference>
<dbReference type="PROSITE" id="PS50889">
    <property type="entry name" value="S4"/>
    <property type="match status" value="1"/>
</dbReference>
<protein>
    <recommendedName>
        <fullName evidence="4">Pseudouridine synthase</fullName>
        <ecNumber evidence="4">5.4.99.-</ecNumber>
    </recommendedName>
</protein>
<evidence type="ECO:0000256" key="1">
    <source>
        <dbReference type="ARBA" id="ARBA00000073"/>
    </source>
</evidence>
<dbReference type="NCBIfam" id="TIGR00005">
    <property type="entry name" value="rluA_subfam"/>
    <property type="match status" value="1"/>
</dbReference>
<comment type="similarity">
    <text evidence="2 4">Belongs to the pseudouridine synthase RluA family.</text>
</comment>
<dbReference type="SUPFAM" id="SSF55120">
    <property type="entry name" value="Pseudouridine synthase"/>
    <property type="match status" value="1"/>
</dbReference>
<evidence type="ECO:0000256" key="2">
    <source>
        <dbReference type="ARBA" id="ARBA00010876"/>
    </source>
</evidence>
<dbReference type="InterPro" id="IPR006145">
    <property type="entry name" value="PsdUridine_synth_RsuA/RluA"/>
</dbReference>
<dbReference type="InterPro" id="IPR006225">
    <property type="entry name" value="PsdUridine_synth_RluC/D"/>
</dbReference>
<dbReference type="Gene3D" id="3.30.2350.10">
    <property type="entry name" value="Pseudouridine synthase"/>
    <property type="match status" value="1"/>
</dbReference>
<keyword evidence="7" id="KW-1185">Reference proteome</keyword>
<name>A0ABT9ZY26_9BACI</name>
<gene>
    <name evidence="6" type="ORF">J2S74_002765</name>
</gene>
<evidence type="ECO:0000313" key="6">
    <source>
        <dbReference type="EMBL" id="MDQ0255383.1"/>
    </source>
</evidence>
<dbReference type="EC" id="5.4.99.-" evidence="4"/>
<evidence type="ECO:0000256" key="3">
    <source>
        <dbReference type="PROSITE-ProRule" id="PRU00182"/>
    </source>
</evidence>
<reference evidence="6 7" key="1">
    <citation type="submission" date="2023-07" db="EMBL/GenBank/DDBJ databases">
        <title>Genomic Encyclopedia of Type Strains, Phase IV (KMG-IV): sequencing the most valuable type-strain genomes for metagenomic binning, comparative biology and taxonomic classification.</title>
        <authorList>
            <person name="Goeker M."/>
        </authorList>
    </citation>
    <scope>NUCLEOTIDE SEQUENCE [LARGE SCALE GENOMIC DNA]</scope>
    <source>
        <strain evidence="6 7">DSM 9768</strain>
    </source>
</reference>
<comment type="function">
    <text evidence="4">Responsible for synthesis of pseudouridine from uracil.</text>
</comment>